<evidence type="ECO:0000259" key="3">
    <source>
        <dbReference type="Pfam" id="PF03033"/>
    </source>
</evidence>
<dbReference type="PANTHER" id="PTHR21015:SF22">
    <property type="entry name" value="GLYCOSYLTRANSFERASE"/>
    <property type="match status" value="1"/>
</dbReference>
<dbReference type="Pfam" id="PF03033">
    <property type="entry name" value="Glyco_transf_28"/>
    <property type="match status" value="1"/>
</dbReference>
<dbReference type="InterPro" id="IPR004276">
    <property type="entry name" value="GlycoTrans_28_N"/>
</dbReference>
<gene>
    <name evidence="5" type="ORF">ENM99_05980</name>
</gene>
<protein>
    <submittedName>
        <fullName evidence="5">UDP-N-acetylglucosamine--N-acetylmuramyl-(Pentapeptide) pyrophosphoryl-undecaprenol N-acetylglucosamine transferase</fullName>
    </submittedName>
</protein>
<name>A0A7C6E8Z4_DESAE</name>
<feature type="non-terminal residue" evidence="5">
    <location>
        <position position="1"/>
    </location>
</feature>
<proteinExistence type="predicted"/>
<dbReference type="EMBL" id="DRZX01000280">
    <property type="protein sequence ID" value="HHS49367.1"/>
    <property type="molecule type" value="Genomic_DNA"/>
</dbReference>
<keyword evidence="2 5" id="KW-0808">Transferase</keyword>
<evidence type="ECO:0000259" key="4">
    <source>
        <dbReference type="Pfam" id="PF04101"/>
    </source>
</evidence>
<dbReference type="GO" id="GO:0005975">
    <property type="term" value="P:carbohydrate metabolic process"/>
    <property type="evidence" value="ECO:0007669"/>
    <property type="project" value="InterPro"/>
</dbReference>
<dbReference type="GO" id="GO:0016758">
    <property type="term" value="F:hexosyltransferase activity"/>
    <property type="evidence" value="ECO:0007669"/>
    <property type="project" value="InterPro"/>
</dbReference>
<dbReference type="SUPFAM" id="SSF53756">
    <property type="entry name" value="UDP-Glycosyltransferase/glycogen phosphorylase"/>
    <property type="match status" value="1"/>
</dbReference>
<dbReference type="AlphaFoldDB" id="A0A7C6E8Z4"/>
<feature type="domain" description="Glycosyl transferase family 28 C-terminal" evidence="4">
    <location>
        <begin position="148"/>
        <end position="292"/>
    </location>
</feature>
<comment type="caution">
    <text evidence="5">The sequence shown here is derived from an EMBL/GenBank/DDBJ whole genome shotgun (WGS) entry which is preliminary data.</text>
</comment>
<dbReference type="Gene3D" id="3.40.50.2000">
    <property type="entry name" value="Glycogen Phosphorylase B"/>
    <property type="match status" value="2"/>
</dbReference>
<dbReference type="PANTHER" id="PTHR21015">
    <property type="entry name" value="UDP-N-ACETYLGLUCOSAMINE--N-ACETYLMURAMYL-(PENTAPEPTIDE) PYROPHOSPHORYL-UNDECAPRENOL N-ACETYLGLUCOSAMINE TRANSFERASE 1"/>
    <property type="match status" value="1"/>
</dbReference>
<accession>A0A7C6E8Z4</accession>
<dbReference type="Proteomes" id="UP000886400">
    <property type="component" value="Unassembled WGS sequence"/>
</dbReference>
<dbReference type="GO" id="GO:1901137">
    <property type="term" value="P:carbohydrate derivative biosynthetic process"/>
    <property type="evidence" value="ECO:0007669"/>
    <property type="project" value="UniProtKB-ARBA"/>
</dbReference>
<dbReference type="InterPro" id="IPR007235">
    <property type="entry name" value="Glyco_trans_28_C"/>
</dbReference>
<reference evidence="5" key="1">
    <citation type="journal article" date="2020" name="mSystems">
        <title>Genome- and Community-Level Interaction Insights into Carbon Utilization and Element Cycling Functions of Hydrothermarchaeota in Hydrothermal Sediment.</title>
        <authorList>
            <person name="Zhou Z."/>
            <person name="Liu Y."/>
            <person name="Xu W."/>
            <person name="Pan J."/>
            <person name="Luo Z.H."/>
            <person name="Li M."/>
        </authorList>
    </citation>
    <scope>NUCLEOTIDE SEQUENCE [LARGE SCALE GENOMIC DNA]</scope>
    <source>
        <strain evidence="5">SpSt-1135</strain>
    </source>
</reference>
<organism evidence="5">
    <name type="scientific">Desulfurella acetivorans</name>
    <dbReference type="NCBI Taxonomy" id="33002"/>
    <lineage>
        <taxon>Bacteria</taxon>
        <taxon>Pseudomonadati</taxon>
        <taxon>Campylobacterota</taxon>
        <taxon>Desulfurellia</taxon>
        <taxon>Desulfurellales</taxon>
        <taxon>Desulfurellaceae</taxon>
        <taxon>Desulfurella</taxon>
    </lineage>
</organism>
<dbReference type="CDD" id="cd03785">
    <property type="entry name" value="GT28_MurG"/>
    <property type="match status" value="1"/>
</dbReference>
<sequence length="327" mass="37082">FIGSEFGIEKKLAHNMGIEYKLLKTKGFAGKNLLEKIKSIVYLFGATLQCFFYALNYKPAFVIGFGGYTSIPVLLGSYIALKKIIIVEQNSIPGLANKILAKLCDLVLVNFESTKQFFKKKHVYCTGNPIRAKNFPDKRIFTNNFLRIGVVGGSRGAKTINNALFEFAQIIDNDLKSKIEIIHQTGTDDYEKALNIYKKYNIKAKVYEFIHDMENFYQNIDIIISRAGSSTLSEIACYGLPSILVPYPYAIYNHQYFNAQYFANSFAAELILDKDFNGYCLKNFVYYIKVNELVVMSNAAFGLCKKEACKKMLDIIEKELVKNGKSN</sequence>
<dbReference type="Pfam" id="PF04101">
    <property type="entry name" value="Glyco_tran_28_C"/>
    <property type="match status" value="1"/>
</dbReference>
<keyword evidence="1" id="KW-0328">Glycosyltransferase</keyword>
<evidence type="ECO:0000256" key="1">
    <source>
        <dbReference type="ARBA" id="ARBA00022676"/>
    </source>
</evidence>
<feature type="domain" description="Glycosyltransferase family 28 N-terminal" evidence="3">
    <location>
        <begin position="1"/>
        <end position="107"/>
    </location>
</feature>
<evidence type="ECO:0000256" key="2">
    <source>
        <dbReference type="ARBA" id="ARBA00022679"/>
    </source>
</evidence>
<evidence type="ECO:0000313" key="5">
    <source>
        <dbReference type="EMBL" id="HHS49367.1"/>
    </source>
</evidence>